<feature type="region of interest" description="Disordered" evidence="1">
    <location>
        <begin position="121"/>
        <end position="155"/>
    </location>
</feature>
<organism evidence="2 3">
    <name type="scientific">Dendrobium catenatum</name>
    <dbReference type="NCBI Taxonomy" id="906689"/>
    <lineage>
        <taxon>Eukaryota</taxon>
        <taxon>Viridiplantae</taxon>
        <taxon>Streptophyta</taxon>
        <taxon>Embryophyta</taxon>
        <taxon>Tracheophyta</taxon>
        <taxon>Spermatophyta</taxon>
        <taxon>Magnoliopsida</taxon>
        <taxon>Liliopsida</taxon>
        <taxon>Asparagales</taxon>
        <taxon>Orchidaceae</taxon>
        <taxon>Epidendroideae</taxon>
        <taxon>Malaxideae</taxon>
        <taxon>Dendrobiinae</taxon>
        <taxon>Dendrobium</taxon>
    </lineage>
</organism>
<protein>
    <submittedName>
        <fullName evidence="2">Uncharacterized protein</fullName>
    </submittedName>
</protein>
<reference evidence="2 3" key="1">
    <citation type="journal article" date="2016" name="Sci. Rep.">
        <title>The Dendrobium catenatum Lindl. genome sequence provides insights into polysaccharide synthase, floral development and adaptive evolution.</title>
        <authorList>
            <person name="Zhang G.Q."/>
            <person name="Xu Q."/>
            <person name="Bian C."/>
            <person name="Tsai W.C."/>
            <person name="Yeh C.M."/>
            <person name="Liu K.W."/>
            <person name="Yoshida K."/>
            <person name="Zhang L.S."/>
            <person name="Chang S.B."/>
            <person name="Chen F."/>
            <person name="Shi Y."/>
            <person name="Su Y.Y."/>
            <person name="Zhang Y.Q."/>
            <person name="Chen L.J."/>
            <person name="Yin Y."/>
            <person name="Lin M."/>
            <person name="Huang H."/>
            <person name="Deng H."/>
            <person name="Wang Z.W."/>
            <person name="Zhu S.L."/>
            <person name="Zhao X."/>
            <person name="Deng C."/>
            <person name="Niu S.C."/>
            <person name="Huang J."/>
            <person name="Wang M."/>
            <person name="Liu G.H."/>
            <person name="Yang H.J."/>
            <person name="Xiao X.J."/>
            <person name="Hsiao Y.Y."/>
            <person name="Wu W.L."/>
            <person name="Chen Y.Y."/>
            <person name="Mitsuda N."/>
            <person name="Ohme-Takagi M."/>
            <person name="Luo Y.B."/>
            <person name="Van de Peer Y."/>
            <person name="Liu Z.J."/>
        </authorList>
    </citation>
    <scope>NUCLEOTIDE SEQUENCE [LARGE SCALE GENOMIC DNA]</scope>
    <source>
        <tissue evidence="2">The whole plant</tissue>
    </source>
</reference>
<dbReference type="InterPro" id="IPR036388">
    <property type="entry name" value="WH-like_DNA-bd_sf"/>
</dbReference>
<dbReference type="Proteomes" id="UP000233837">
    <property type="component" value="Unassembled WGS sequence"/>
</dbReference>
<evidence type="ECO:0000313" key="2">
    <source>
        <dbReference type="EMBL" id="PKU80130.1"/>
    </source>
</evidence>
<accession>A0A2I0WWU5</accession>
<dbReference type="Gene3D" id="1.10.10.10">
    <property type="entry name" value="Winged helix-like DNA-binding domain superfamily/Winged helix DNA-binding domain"/>
    <property type="match status" value="1"/>
</dbReference>
<name>A0A2I0WWU5_9ASPA</name>
<reference evidence="2 3" key="2">
    <citation type="journal article" date="2017" name="Nature">
        <title>The Apostasia genome and the evolution of orchids.</title>
        <authorList>
            <person name="Zhang G.Q."/>
            <person name="Liu K.W."/>
            <person name="Li Z."/>
            <person name="Lohaus R."/>
            <person name="Hsiao Y.Y."/>
            <person name="Niu S.C."/>
            <person name="Wang J.Y."/>
            <person name="Lin Y.C."/>
            <person name="Xu Q."/>
            <person name="Chen L.J."/>
            <person name="Yoshida K."/>
            <person name="Fujiwara S."/>
            <person name="Wang Z.W."/>
            <person name="Zhang Y.Q."/>
            <person name="Mitsuda N."/>
            <person name="Wang M."/>
            <person name="Liu G.H."/>
            <person name="Pecoraro L."/>
            <person name="Huang H.X."/>
            <person name="Xiao X.J."/>
            <person name="Lin M."/>
            <person name="Wu X.Y."/>
            <person name="Wu W.L."/>
            <person name="Chen Y.Y."/>
            <person name="Chang S.B."/>
            <person name="Sakamoto S."/>
            <person name="Ohme-Takagi M."/>
            <person name="Yagi M."/>
            <person name="Zeng S.J."/>
            <person name="Shen C.Y."/>
            <person name="Yeh C.M."/>
            <person name="Luo Y.B."/>
            <person name="Tsai W.C."/>
            <person name="Van de Peer Y."/>
            <person name="Liu Z.J."/>
        </authorList>
    </citation>
    <scope>NUCLEOTIDE SEQUENCE [LARGE SCALE GENOMIC DNA]</scope>
    <source>
        <tissue evidence="2">The whole plant</tissue>
    </source>
</reference>
<dbReference type="EMBL" id="KZ502372">
    <property type="protein sequence ID" value="PKU80130.1"/>
    <property type="molecule type" value="Genomic_DNA"/>
</dbReference>
<feature type="compositionally biased region" description="Polar residues" evidence="1">
    <location>
        <begin position="121"/>
        <end position="130"/>
    </location>
</feature>
<sequence length="155" mass="17161">MKEMGNPSTFKGRENLEVKILKGEDGMPPLEQLSREEMSIGYARRGTEFVKQLTNNIQYIIDTLRLSSVVEVQGEKIRRRNDWSKWLNAANQFGSSGARSPTTTTTTYDAMTSQFQNFGLENSSKHNSMRGSADPVIAGSASGDFNSQQSVDGQS</sequence>
<dbReference type="AlphaFoldDB" id="A0A2I0WWU5"/>
<proteinExistence type="predicted"/>
<feature type="compositionally biased region" description="Polar residues" evidence="1">
    <location>
        <begin position="143"/>
        <end position="155"/>
    </location>
</feature>
<evidence type="ECO:0000313" key="3">
    <source>
        <dbReference type="Proteomes" id="UP000233837"/>
    </source>
</evidence>
<gene>
    <name evidence="2" type="ORF">MA16_Dca024589</name>
</gene>
<evidence type="ECO:0000256" key="1">
    <source>
        <dbReference type="SAM" id="MobiDB-lite"/>
    </source>
</evidence>
<keyword evidence="3" id="KW-1185">Reference proteome</keyword>